<comment type="caution">
    <text evidence="2">The sequence shown here is derived from an EMBL/GenBank/DDBJ whole genome shotgun (WGS) entry which is preliminary data.</text>
</comment>
<name>A0AAD8JDP6_9APIA</name>
<dbReference type="SUPFAM" id="SSF56219">
    <property type="entry name" value="DNase I-like"/>
    <property type="match status" value="1"/>
</dbReference>
<accession>A0AAD8JDP6</accession>
<sequence>MRRGLWTEISNIASIISGKPWCCTGDYNVLLDVTETLGGDNSWNIGIDEFRDGLFPNSLVDLNSMGEVYTWWNSSIEAPIFRELDRILVNGELLNTFPMSYAFYMPRLLSDHSPGTVTLGVDWLKIGKPFQFYHHLVQHPDFLSIVRDTWSVVVYGDPWYILSTKLKHLKKELKKLNVSNGNLKAKVEEAGQNLVNFQSSMPSPRESDFLQESILTKEYSSALKSEEEFLRQKSRAIWVKMGDGNHSYFFNFCRGSLVQGHSNIAAVAVNFFLDILGKESLVDDFSGPSSLASFRI</sequence>
<keyword evidence="3" id="KW-1185">Reference proteome</keyword>
<proteinExistence type="predicted"/>
<dbReference type="PANTHER" id="PTHR33710">
    <property type="entry name" value="BNAC02G09200D PROTEIN"/>
    <property type="match status" value="1"/>
</dbReference>
<dbReference type="PANTHER" id="PTHR33710:SF71">
    <property type="entry name" value="ENDONUCLEASE_EXONUCLEASE_PHOSPHATASE DOMAIN-CONTAINING PROTEIN"/>
    <property type="match status" value="1"/>
</dbReference>
<protein>
    <submittedName>
        <fullName evidence="2">Uncharacterized protein</fullName>
    </submittedName>
</protein>
<keyword evidence="1" id="KW-0175">Coiled coil</keyword>
<dbReference type="Gene3D" id="3.60.10.10">
    <property type="entry name" value="Endonuclease/exonuclease/phosphatase"/>
    <property type="match status" value="1"/>
</dbReference>
<dbReference type="InterPro" id="IPR036691">
    <property type="entry name" value="Endo/exonu/phosph_ase_sf"/>
</dbReference>
<evidence type="ECO:0000256" key="1">
    <source>
        <dbReference type="SAM" id="Coils"/>
    </source>
</evidence>
<evidence type="ECO:0000313" key="3">
    <source>
        <dbReference type="Proteomes" id="UP001237642"/>
    </source>
</evidence>
<gene>
    <name evidence="2" type="ORF">POM88_002047</name>
</gene>
<feature type="coiled-coil region" evidence="1">
    <location>
        <begin position="166"/>
        <end position="193"/>
    </location>
</feature>
<dbReference type="AlphaFoldDB" id="A0AAD8JDP6"/>
<evidence type="ECO:0000313" key="2">
    <source>
        <dbReference type="EMBL" id="KAK1402442.1"/>
    </source>
</evidence>
<dbReference type="Proteomes" id="UP001237642">
    <property type="component" value="Unassembled WGS sequence"/>
</dbReference>
<reference evidence="2" key="1">
    <citation type="submission" date="2023-02" db="EMBL/GenBank/DDBJ databases">
        <title>Genome of toxic invasive species Heracleum sosnowskyi carries increased number of genes despite the absence of recent whole-genome duplications.</title>
        <authorList>
            <person name="Schelkunov M."/>
            <person name="Shtratnikova V."/>
            <person name="Makarenko M."/>
            <person name="Klepikova A."/>
            <person name="Omelchenko D."/>
            <person name="Novikova G."/>
            <person name="Obukhova E."/>
            <person name="Bogdanov V."/>
            <person name="Penin A."/>
            <person name="Logacheva M."/>
        </authorList>
    </citation>
    <scope>NUCLEOTIDE SEQUENCE</scope>
    <source>
        <strain evidence="2">Hsosn_3</strain>
        <tissue evidence="2">Leaf</tissue>
    </source>
</reference>
<reference evidence="2" key="2">
    <citation type="submission" date="2023-05" db="EMBL/GenBank/DDBJ databases">
        <authorList>
            <person name="Schelkunov M.I."/>
        </authorList>
    </citation>
    <scope>NUCLEOTIDE SEQUENCE</scope>
    <source>
        <strain evidence="2">Hsosn_3</strain>
        <tissue evidence="2">Leaf</tissue>
    </source>
</reference>
<organism evidence="2 3">
    <name type="scientific">Heracleum sosnowskyi</name>
    <dbReference type="NCBI Taxonomy" id="360622"/>
    <lineage>
        <taxon>Eukaryota</taxon>
        <taxon>Viridiplantae</taxon>
        <taxon>Streptophyta</taxon>
        <taxon>Embryophyta</taxon>
        <taxon>Tracheophyta</taxon>
        <taxon>Spermatophyta</taxon>
        <taxon>Magnoliopsida</taxon>
        <taxon>eudicotyledons</taxon>
        <taxon>Gunneridae</taxon>
        <taxon>Pentapetalae</taxon>
        <taxon>asterids</taxon>
        <taxon>campanulids</taxon>
        <taxon>Apiales</taxon>
        <taxon>Apiaceae</taxon>
        <taxon>Apioideae</taxon>
        <taxon>apioid superclade</taxon>
        <taxon>Tordylieae</taxon>
        <taxon>Tordyliinae</taxon>
        <taxon>Heracleum</taxon>
    </lineage>
</organism>
<dbReference type="EMBL" id="JAUIZM010000001">
    <property type="protein sequence ID" value="KAK1402442.1"/>
    <property type="molecule type" value="Genomic_DNA"/>
</dbReference>